<dbReference type="PANTHER" id="PTHR22617">
    <property type="entry name" value="CHEMOTAXIS SENSOR HISTIDINE KINASE-RELATED"/>
    <property type="match status" value="1"/>
</dbReference>
<sequence>METQKNFTKEQTKQVIFTLGEEEFGLDIMLVNAIEKYTDLVHVPNAPTYIRGIMNLRGDVIPVYSLRKKFGLSEKSADDNTKLIITKSNDILMAYEVDAVKEIIEIPAESLSETPAIVKSVNTAYIQCVANVNGRMILLLNHNGILSSQEQENIEAIMQEQ</sequence>
<organism evidence="1 2">
    <name type="scientific">Anaerocolumna cellulosilytica</name>
    <dbReference type="NCBI Taxonomy" id="433286"/>
    <lineage>
        <taxon>Bacteria</taxon>
        <taxon>Bacillati</taxon>
        <taxon>Bacillota</taxon>
        <taxon>Clostridia</taxon>
        <taxon>Lachnospirales</taxon>
        <taxon>Lachnospiraceae</taxon>
        <taxon>Anaerocolumna</taxon>
    </lineage>
</organism>
<proteinExistence type="predicted"/>
<protein>
    <submittedName>
        <fullName evidence="1">Chemotaxis protein CheW</fullName>
    </submittedName>
</protein>
<accession>A0A6S6R930</accession>
<dbReference type="Gene3D" id="2.30.30.40">
    <property type="entry name" value="SH3 Domains"/>
    <property type="match status" value="1"/>
</dbReference>
<dbReference type="KEGG" id="acel:acsn021_41960"/>
<dbReference type="GO" id="GO:0007165">
    <property type="term" value="P:signal transduction"/>
    <property type="evidence" value="ECO:0007669"/>
    <property type="project" value="InterPro"/>
</dbReference>
<dbReference type="RefSeq" id="WP_184091941.1">
    <property type="nucleotide sequence ID" value="NZ_AP023367.1"/>
</dbReference>
<name>A0A6S6R930_9FIRM</name>
<dbReference type="Proteomes" id="UP000515561">
    <property type="component" value="Chromosome"/>
</dbReference>
<gene>
    <name evidence="1" type="primary">cheW-2</name>
    <name evidence="1" type="ORF">acsn021_41960</name>
</gene>
<dbReference type="InterPro" id="IPR039315">
    <property type="entry name" value="CheW"/>
</dbReference>
<dbReference type="PROSITE" id="PS50851">
    <property type="entry name" value="CHEW"/>
    <property type="match status" value="1"/>
</dbReference>
<dbReference type="InterPro" id="IPR002545">
    <property type="entry name" value="CheW-lke_dom"/>
</dbReference>
<dbReference type="InterPro" id="IPR036061">
    <property type="entry name" value="CheW-like_dom_sf"/>
</dbReference>
<evidence type="ECO:0000313" key="1">
    <source>
        <dbReference type="EMBL" id="BCJ96627.1"/>
    </source>
</evidence>
<evidence type="ECO:0000313" key="2">
    <source>
        <dbReference type="Proteomes" id="UP000515561"/>
    </source>
</evidence>
<dbReference type="Pfam" id="PF01584">
    <property type="entry name" value="CheW"/>
    <property type="match status" value="1"/>
</dbReference>
<dbReference type="AlphaFoldDB" id="A0A6S6R930"/>
<reference evidence="1 2" key="1">
    <citation type="journal article" date="2016" name="Int. J. Syst. Evol. Microbiol.">
        <title>Descriptions of Anaerotaenia torta gen. nov., sp. nov. and Anaerocolumna cellulosilytica gen. nov., sp. nov. isolated from a methanogenic reactor of cattle waste.</title>
        <authorList>
            <person name="Uek A."/>
            <person name="Ohtaki Y."/>
            <person name="Kaku N."/>
            <person name="Ueki K."/>
        </authorList>
    </citation>
    <scope>NUCLEOTIDE SEQUENCE [LARGE SCALE GENOMIC DNA]</scope>
    <source>
        <strain evidence="1 2">SN021</strain>
    </source>
</reference>
<dbReference type="EMBL" id="AP023367">
    <property type="protein sequence ID" value="BCJ96627.1"/>
    <property type="molecule type" value="Genomic_DNA"/>
</dbReference>
<dbReference type="PANTHER" id="PTHR22617:SF23">
    <property type="entry name" value="CHEMOTAXIS PROTEIN CHEW"/>
    <property type="match status" value="1"/>
</dbReference>
<dbReference type="SUPFAM" id="SSF50341">
    <property type="entry name" value="CheW-like"/>
    <property type="match status" value="1"/>
</dbReference>
<dbReference type="Gene3D" id="2.40.50.180">
    <property type="entry name" value="CheA-289, Domain 4"/>
    <property type="match status" value="1"/>
</dbReference>
<dbReference type="GO" id="GO:0005829">
    <property type="term" value="C:cytosol"/>
    <property type="evidence" value="ECO:0007669"/>
    <property type="project" value="TreeGrafter"/>
</dbReference>
<keyword evidence="2" id="KW-1185">Reference proteome</keyword>
<dbReference type="GO" id="GO:0006935">
    <property type="term" value="P:chemotaxis"/>
    <property type="evidence" value="ECO:0007669"/>
    <property type="project" value="InterPro"/>
</dbReference>
<dbReference type="SMART" id="SM00260">
    <property type="entry name" value="CheW"/>
    <property type="match status" value="1"/>
</dbReference>